<dbReference type="GO" id="GO:0004792">
    <property type="term" value="F:thiosulfate-cyanide sulfurtransferase activity"/>
    <property type="evidence" value="ECO:0007669"/>
    <property type="project" value="TreeGrafter"/>
</dbReference>
<dbReference type="AlphaFoldDB" id="A0A2G9TSU1"/>
<dbReference type="PANTHER" id="PTHR10953:SF102">
    <property type="entry name" value="ADENYLYLTRANSFERASE AND SULFURTRANSFERASE MOCS3"/>
    <property type="match status" value="1"/>
</dbReference>
<dbReference type="EMBL" id="KZ354445">
    <property type="protein sequence ID" value="PIO60978.1"/>
    <property type="molecule type" value="Genomic_DNA"/>
</dbReference>
<feature type="non-terminal residue" evidence="2">
    <location>
        <position position="227"/>
    </location>
</feature>
<evidence type="ECO:0000313" key="2">
    <source>
        <dbReference type="EMBL" id="PIO60978.1"/>
    </source>
</evidence>
<dbReference type="InterPro" id="IPR000594">
    <property type="entry name" value="ThiF_NAD_FAD-bd"/>
</dbReference>
<dbReference type="InterPro" id="IPR035985">
    <property type="entry name" value="Ubiquitin-activating_enz"/>
</dbReference>
<gene>
    <name evidence="2" type="ORF">TELCIR_17513</name>
</gene>
<dbReference type="GO" id="GO:0042292">
    <property type="term" value="F:URM1 activating enzyme activity"/>
    <property type="evidence" value="ECO:0007669"/>
    <property type="project" value="TreeGrafter"/>
</dbReference>
<dbReference type="InterPro" id="IPR045886">
    <property type="entry name" value="ThiF/MoeB/HesA"/>
</dbReference>
<dbReference type="CDD" id="cd00757">
    <property type="entry name" value="ThiF_MoeB_HesA_family"/>
    <property type="match status" value="1"/>
</dbReference>
<protein>
    <submittedName>
        <fullName evidence="2">ThiF family protein</fullName>
    </submittedName>
</protein>
<accession>A0A2G9TSU1</accession>
<dbReference type="PANTHER" id="PTHR10953">
    <property type="entry name" value="UBIQUITIN-ACTIVATING ENZYME E1"/>
    <property type="match status" value="1"/>
</dbReference>
<dbReference type="GO" id="GO:0005737">
    <property type="term" value="C:cytoplasm"/>
    <property type="evidence" value="ECO:0007669"/>
    <property type="project" value="TreeGrafter"/>
</dbReference>
<proteinExistence type="predicted"/>
<dbReference type="OrthoDB" id="10261062at2759"/>
<feature type="domain" description="THIF-type NAD/FAD binding fold" evidence="1">
    <location>
        <begin position="59"/>
        <end position="142"/>
    </location>
</feature>
<dbReference type="GO" id="GO:0032447">
    <property type="term" value="P:protein urmylation"/>
    <property type="evidence" value="ECO:0007669"/>
    <property type="project" value="TreeGrafter"/>
</dbReference>
<dbReference type="SUPFAM" id="SSF69572">
    <property type="entry name" value="Activating enzymes of the ubiquitin-like proteins"/>
    <property type="match status" value="1"/>
</dbReference>
<evidence type="ECO:0000259" key="1">
    <source>
        <dbReference type="Pfam" id="PF00899"/>
    </source>
</evidence>
<name>A0A2G9TSU1_TELCI</name>
<reference evidence="2 3" key="1">
    <citation type="submission" date="2015-09" db="EMBL/GenBank/DDBJ databases">
        <title>Draft genome of the parasitic nematode Teladorsagia circumcincta isolate WARC Sus (inbred).</title>
        <authorList>
            <person name="Mitreva M."/>
        </authorList>
    </citation>
    <scope>NUCLEOTIDE SEQUENCE [LARGE SCALE GENOMIC DNA]</scope>
    <source>
        <strain evidence="2 3">S</strain>
    </source>
</reference>
<dbReference type="Gene3D" id="3.40.50.720">
    <property type="entry name" value="NAD(P)-binding Rossmann-like Domain"/>
    <property type="match status" value="2"/>
</dbReference>
<keyword evidence="3" id="KW-1185">Reference proteome</keyword>
<dbReference type="Pfam" id="PF00899">
    <property type="entry name" value="ThiF"/>
    <property type="match status" value="1"/>
</dbReference>
<sequence length="227" mass="24430">MPKISLKENKGVRGIQMRSATLQTNSTKARKAKCKADIASIMVRMATTHALSKEQIARYSRQLLIQDFGVKGQQGVSSAKVLIVGAGGLGCPVAMYLAGAGVHTIGIVDYDEVAIDNLHRQVAHKESMIGKPKVESLRGTINEYLLNDACVLLGKPLVSGSALRWEGQLTVYNYTDGSGEIQNLSILPPEDRVTVADYASIRSSGSPVLLDTRPPHEFAIASLEEAK</sequence>
<evidence type="ECO:0000313" key="3">
    <source>
        <dbReference type="Proteomes" id="UP000230423"/>
    </source>
</evidence>
<organism evidence="2 3">
    <name type="scientific">Teladorsagia circumcincta</name>
    <name type="common">Brown stomach worm</name>
    <name type="synonym">Ostertagia circumcincta</name>
    <dbReference type="NCBI Taxonomy" id="45464"/>
    <lineage>
        <taxon>Eukaryota</taxon>
        <taxon>Metazoa</taxon>
        <taxon>Ecdysozoa</taxon>
        <taxon>Nematoda</taxon>
        <taxon>Chromadorea</taxon>
        <taxon>Rhabditida</taxon>
        <taxon>Rhabditina</taxon>
        <taxon>Rhabditomorpha</taxon>
        <taxon>Strongyloidea</taxon>
        <taxon>Trichostrongylidae</taxon>
        <taxon>Teladorsagia</taxon>
    </lineage>
</organism>
<dbReference type="GO" id="GO:0002143">
    <property type="term" value="P:tRNA wobble position uridine thiolation"/>
    <property type="evidence" value="ECO:0007669"/>
    <property type="project" value="TreeGrafter"/>
</dbReference>
<dbReference type="GO" id="GO:0016779">
    <property type="term" value="F:nucleotidyltransferase activity"/>
    <property type="evidence" value="ECO:0007669"/>
    <property type="project" value="TreeGrafter"/>
</dbReference>
<dbReference type="Proteomes" id="UP000230423">
    <property type="component" value="Unassembled WGS sequence"/>
</dbReference>